<dbReference type="Proteomes" id="UP000789524">
    <property type="component" value="Unassembled WGS sequence"/>
</dbReference>
<gene>
    <name evidence="1" type="ORF">DCHRY22_LOCUS828</name>
</gene>
<comment type="caution">
    <text evidence="1">The sequence shown here is derived from an EMBL/GenBank/DDBJ whole genome shotgun (WGS) entry which is preliminary data.</text>
</comment>
<sequence length="70" mass="7656">MEPLLRELVEKPSVAPTRLSPETVLAEYHQEGWRGEEVSCFVSQASFLACEVTERKGLPPALSPPSTSEG</sequence>
<protein>
    <submittedName>
        <fullName evidence="1">(African queen) hypothetical protein</fullName>
    </submittedName>
</protein>
<reference evidence="1" key="1">
    <citation type="submission" date="2021-09" db="EMBL/GenBank/DDBJ databases">
        <authorList>
            <person name="Martin H S."/>
        </authorList>
    </citation>
    <scope>NUCLEOTIDE SEQUENCE</scope>
</reference>
<organism evidence="1 2">
    <name type="scientific">Danaus chrysippus</name>
    <name type="common">African queen</name>
    <dbReference type="NCBI Taxonomy" id="151541"/>
    <lineage>
        <taxon>Eukaryota</taxon>
        <taxon>Metazoa</taxon>
        <taxon>Ecdysozoa</taxon>
        <taxon>Arthropoda</taxon>
        <taxon>Hexapoda</taxon>
        <taxon>Insecta</taxon>
        <taxon>Pterygota</taxon>
        <taxon>Neoptera</taxon>
        <taxon>Endopterygota</taxon>
        <taxon>Lepidoptera</taxon>
        <taxon>Glossata</taxon>
        <taxon>Ditrysia</taxon>
        <taxon>Papilionoidea</taxon>
        <taxon>Nymphalidae</taxon>
        <taxon>Danainae</taxon>
        <taxon>Danaini</taxon>
        <taxon>Danaina</taxon>
        <taxon>Danaus</taxon>
        <taxon>Anosia</taxon>
    </lineage>
</organism>
<evidence type="ECO:0000313" key="1">
    <source>
        <dbReference type="EMBL" id="CAG9558854.1"/>
    </source>
</evidence>
<evidence type="ECO:0000313" key="2">
    <source>
        <dbReference type="Proteomes" id="UP000789524"/>
    </source>
</evidence>
<keyword evidence="2" id="KW-1185">Reference proteome</keyword>
<dbReference type="EMBL" id="CAKASE010000043">
    <property type="protein sequence ID" value="CAG9558854.1"/>
    <property type="molecule type" value="Genomic_DNA"/>
</dbReference>
<accession>A0A8J2MFE4</accession>
<name>A0A8J2MFE4_9NEOP</name>
<dbReference type="AlphaFoldDB" id="A0A8J2MFE4"/>
<proteinExistence type="predicted"/>